<keyword evidence="7" id="KW-0325">Glycoprotein</keyword>
<keyword evidence="5 8" id="KW-1133">Transmembrane helix</keyword>
<feature type="transmembrane region" description="Helical" evidence="8">
    <location>
        <begin position="406"/>
        <end position="428"/>
    </location>
</feature>
<feature type="transmembrane region" description="Helical" evidence="8">
    <location>
        <begin position="20"/>
        <end position="42"/>
    </location>
</feature>
<dbReference type="AlphaFoldDB" id="A0A0G4NXG1"/>
<feature type="transmembrane region" description="Helical" evidence="8">
    <location>
        <begin position="143"/>
        <end position="166"/>
    </location>
</feature>
<name>A0A0G4NXG1_PENC3</name>
<feature type="transmembrane region" description="Helical" evidence="8">
    <location>
        <begin position="278"/>
        <end position="298"/>
    </location>
</feature>
<dbReference type="PROSITE" id="PS50850">
    <property type="entry name" value="MFS"/>
    <property type="match status" value="1"/>
</dbReference>
<dbReference type="Gene3D" id="1.20.1250.20">
    <property type="entry name" value="MFS general substrate transporter like domains"/>
    <property type="match status" value="1"/>
</dbReference>
<dbReference type="EMBL" id="HG793135">
    <property type="protein sequence ID" value="CRL18730.1"/>
    <property type="molecule type" value="Genomic_DNA"/>
</dbReference>
<evidence type="ECO:0000256" key="7">
    <source>
        <dbReference type="ARBA" id="ARBA00023180"/>
    </source>
</evidence>
<feature type="transmembrane region" description="Helical" evidence="8">
    <location>
        <begin position="483"/>
        <end position="502"/>
    </location>
</feature>
<keyword evidence="4 8" id="KW-0812">Transmembrane</keyword>
<dbReference type="GO" id="GO:0022857">
    <property type="term" value="F:transmembrane transporter activity"/>
    <property type="evidence" value="ECO:0007669"/>
    <property type="project" value="InterPro"/>
</dbReference>
<feature type="transmembrane region" description="Helical" evidence="8">
    <location>
        <begin position="343"/>
        <end position="362"/>
    </location>
</feature>
<evidence type="ECO:0000256" key="6">
    <source>
        <dbReference type="ARBA" id="ARBA00023136"/>
    </source>
</evidence>
<dbReference type="Proteomes" id="UP000053732">
    <property type="component" value="Unassembled WGS sequence"/>
</dbReference>
<evidence type="ECO:0000256" key="2">
    <source>
        <dbReference type="ARBA" id="ARBA00008335"/>
    </source>
</evidence>
<comment type="subcellular location">
    <subcellularLocation>
        <location evidence="1">Membrane</location>
        <topology evidence="1">Multi-pass membrane protein</topology>
    </subcellularLocation>
</comment>
<feature type="transmembrane region" description="Helical" evidence="8">
    <location>
        <begin position="86"/>
        <end position="104"/>
    </location>
</feature>
<dbReference type="PANTHER" id="PTHR23501:SF187">
    <property type="entry name" value="MAJOR FACILITATOR SUPERFAMILY (MFS) PROFILE DOMAIN-CONTAINING PROTEIN"/>
    <property type="match status" value="1"/>
</dbReference>
<evidence type="ECO:0000256" key="5">
    <source>
        <dbReference type="ARBA" id="ARBA00022989"/>
    </source>
</evidence>
<evidence type="ECO:0000256" key="3">
    <source>
        <dbReference type="ARBA" id="ARBA00022448"/>
    </source>
</evidence>
<dbReference type="Pfam" id="PF07690">
    <property type="entry name" value="MFS_1"/>
    <property type="match status" value="1"/>
</dbReference>
<evidence type="ECO:0000313" key="11">
    <source>
        <dbReference type="Proteomes" id="UP000053732"/>
    </source>
</evidence>
<keyword evidence="11" id="KW-1185">Reference proteome</keyword>
<dbReference type="SUPFAM" id="SSF103473">
    <property type="entry name" value="MFS general substrate transporter"/>
    <property type="match status" value="1"/>
</dbReference>
<dbReference type="Gene3D" id="1.20.1720.10">
    <property type="entry name" value="Multidrug resistance protein D"/>
    <property type="match status" value="1"/>
</dbReference>
<comment type="similarity">
    <text evidence="2">Belongs to the major facilitator superfamily.</text>
</comment>
<sequence length="530" mass="56579">MAAEKVTTDRPAIQWRFWSIFASLCLLSLIASIDVSIVTTALPTITREIGGELQYVWIANSYPLASTVPQPLYAQISNILGRRKPLLVAVSLFAVGSAIAGGATNPAMIIAGRVVQGLGTGGIYVLSAIIISDLVPLRQRSQYVSIMFLMATVGGAIGPLVGGAFAERDWRWVFYMNVPASGVALVLIFFALKENPSDGSIRSVLSRVDLLGNAILVPSMLAILLGAVLGGVVYPWSSYHVIVPLVLGAFGWALFHVHQAFCKEPSVPPRLFRNRSTVSAYGVSFIAYLLTQVSSYFLPVYFMAVANASPIRAGVDCLIYSVVVPVSAVFAGGFVARTGVYRSLFWGGFALQAMGYGLLSTLDGSYSQVRSFGFQALAACGTGLVIPALSPAILSPLPESDVASANGVYSFLRSFAFVWGITIASVIFNGQFKTHGGQISDEAVRAKLVDGAAYTFASGGYIFQLPRTTRNQVIGVYSKALATVWQVAIAFACVGFLLGLAVKHVPLRKTLHETDEESENSSVTKQTQDV</sequence>
<dbReference type="PANTHER" id="PTHR23501">
    <property type="entry name" value="MAJOR FACILITATOR SUPERFAMILY"/>
    <property type="match status" value="1"/>
</dbReference>
<reference evidence="10 11" key="1">
    <citation type="journal article" date="2014" name="Nat. Commun.">
        <title>Multiple recent horizontal transfers of a large genomic region in cheese making fungi.</title>
        <authorList>
            <person name="Cheeseman K."/>
            <person name="Ropars J."/>
            <person name="Renault P."/>
            <person name="Dupont J."/>
            <person name="Gouzy J."/>
            <person name="Branca A."/>
            <person name="Abraham A.L."/>
            <person name="Ceppi M."/>
            <person name="Conseiller E."/>
            <person name="Debuchy R."/>
            <person name="Malagnac F."/>
            <person name="Goarin A."/>
            <person name="Silar P."/>
            <person name="Lacoste S."/>
            <person name="Sallet E."/>
            <person name="Bensimon A."/>
            <person name="Giraud T."/>
            <person name="Brygoo Y."/>
        </authorList>
    </citation>
    <scope>NUCLEOTIDE SEQUENCE [LARGE SCALE GENOMIC DNA]</scope>
    <source>
        <strain evidence="11">FM 013</strain>
    </source>
</reference>
<feature type="transmembrane region" description="Helical" evidence="8">
    <location>
        <begin position="318"/>
        <end position="336"/>
    </location>
</feature>
<evidence type="ECO:0000313" key="10">
    <source>
        <dbReference type="EMBL" id="CRL18730.1"/>
    </source>
</evidence>
<evidence type="ECO:0000256" key="4">
    <source>
        <dbReference type="ARBA" id="ARBA00022692"/>
    </source>
</evidence>
<dbReference type="InterPro" id="IPR011701">
    <property type="entry name" value="MFS"/>
</dbReference>
<feature type="transmembrane region" description="Helical" evidence="8">
    <location>
        <begin position="239"/>
        <end position="257"/>
    </location>
</feature>
<keyword evidence="6 8" id="KW-0472">Membrane</keyword>
<dbReference type="InterPro" id="IPR020846">
    <property type="entry name" value="MFS_dom"/>
</dbReference>
<feature type="transmembrane region" description="Helical" evidence="8">
    <location>
        <begin position="172"/>
        <end position="192"/>
    </location>
</feature>
<dbReference type="GO" id="GO:0005886">
    <property type="term" value="C:plasma membrane"/>
    <property type="evidence" value="ECO:0007669"/>
    <property type="project" value="TreeGrafter"/>
</dbReference>
<keyword evidence="3" id="KW-0813">Transport</keyword>
<dbReference type="InterPro" id="IPR036259">
    <property type="entry name" value="MFS_trans_sf"/>
</dbReference>
<evidence type="ECO:0000256" key="8">
    <source>
        <dbReference type="SAM" id="Phobius"/>
    </source>
</evidence>
<gene>
    <name evidence="10" type="ORF">PCAMFM013_S002g000600</name>
</gene>
<feature type="transmembrane region" description="Helical" evidence="8">
    <location>
        <begin position="374"/>
        <end position="394"/>
    </location>
</feature>
<evidence type="ECO:0000259" key="9">
    <source>
        <dbReference type="PROSITE" id="PS50850"/>
    </source>
</evidence>
<evidence type="ECO:0000256" key="1">
    <source>
        <dbReference type="ARBA" id="ARBA00004141"/>
    </source>
</evidence>
<feature type="domain" description="Major facilitator superfamily (MFS) profile" evidence="9">
    <location>
        <begin position="20"/>
        <end position="469"/>
    </location>
</feature>
<protein>
    <submittedName>
        <fullName evidence="10">Siderophore transporter, RhtX/FptX family</fullName>
    </submittedName>
</protein>
<feature type="transmembrane region" description="Helical" evidence="8">
    <location>
        <begin position="213"/>
        <end position="233"/>
    </location>
</feature>
<proteinExistence type="inferred from homology"/>
<organism evidence="10 11">
    <name type="scientific">Penicillium camemberti (strain FM 013)</name>
    <dbReference type="NCBI Taxonomy" id="1429867"/>
    <lineage>
        <taxon>Eukaryota</taxon>
        <taxon>Fungi</taxon>
        <taxon>Dikarya</taxon>
        <taxon>Ascomycota</taxon>
        <taxon>Pezizomycotina</taxon>
        <taxon>Eurotiomycetes</taxon>
        <taxon>Eurotiomycetidae</taxon>
        <taxon>Eurotiales</taxon>
        <taxon>Aspergillaceae</taxon>
        <taxon>Penicillium</taxon>
    </lineage>
</organism>
<accession>A0A0G4NXG1</accession>
<dbReference type="PRINTS" id="PR01036">
    <property type="entry name" value="TCRTETB"/>
</dbReference>
<feature type="transmembrane region" description="Helical" evidence="8">
    <location>
        <begin position="110"/>
        <end position="131"/>
    </location>
</feature>